<keyword evidence="3" id="KW-0677">Repeat</keyword>
<organism evidence="9 10">
    <name type="scientific">Eucalyptus globulus</name>
    <name type="common">Tasmanian blue gum</name>
    <dbReference type="NCBI Taxonomy" id="34317"/>
    <lineage>
        <taxon>Eukaryota</taxon>
        <taxon>Viridiplantae</taxon>
        <taxon>Streptophyta</taxon>
        <taxon>Embryophyta</taxon>
        <taxon>Tracheophyta</taxon>
        <taxon>Spermatophyta</taxon>
        <taxon>Magnoliopsida</taxon>
        <taxon>eudicotyledons</taxon>
        <taxon>Gunneridae</taxon>
        <taxon>Pentapetalae</taxon>
        <taxon>rosids</taxon>
        <taxon>malvids</taxon>
        <taxon>Myrtales</taxon>
        <taxon>Myrtaceae</taxon>
        <taxon>Myrtoideae</taxon>
        <taxon>Eucalypteae</taxon>
        <taxon>Eucalyptus</taxon>
    </lineage>
</organism>
<keyword evidence="4 7" id="KW-1133">Transmembrane helix</keyword>
<evidence type="ECO:0000256" key="4">
    <source>
        <dbReference type="ARBA" id="ARBA00022989"/>
    </source>
</evidence>
<evidence type="ECO:0000256" key="1">
    <source>
        <dbReference type="ARBA" id="ARBA00004141"/>
    </source>
</evidence>
<evidence type="ECO:0000256" key="7">
    <source>
        <dbReference type="SAM" id="Phobius"/>
    </source>
</evidence>
<dbReference type="EMBL" id="JBJKBG010000004">
    <property type="protein sequence ID" value="KAL3742726.1"/>
    <property type="molecule type" value="Genomic_DNA"/>
</dbReference>
<dbReference type="PANTHER" id="PTHR24186">
    <property type="entry name" value="PROTEIN PHOSPHATASE 1 REGULATORY SUBUNIT"/>
    <property type="match status" value="1"/>
</dbReference>
<evidence type="ECO:0000259" key="8">
    <source>
        <dbReference type="Pfam" id="PF13962"/>
    </source>
</evidence>
<evidence type="ECO:0000256" key="3">
    <source>
        <dbReference type="ARBA" id="ARBA00022737"/>
    </source>
</evidence>
<keyword evidence="10" id="KW-1185">Reference proteome</keyword>
<evidence type="ECO:0000256" key="2">
    <source>
        <dbReference type="ARBA" id="ARBA00022692"/>
    </source>
</evidence>
<reference evidence="9 10" key="1">
    <citation type="submission" date="2024-11" db="EMBL/GenBank/DDBJ databases">
        <title>Chromosome-level genome assembly of Eucalyptus globulus Labill. provides insights into its genome evolution.</title>
        <authorList>
            <person name="Li X."/>
        </authorList>
    </citation>
    <scope>NUCLEOTIDE SEQUENCE [LARGE SCALE GENOMIC DNA]</scope>
    <source>
        <strain evidence="9">CL2024</strain>
        <tissue evidence="9">Fresh tender leaves</tissue>
    </source>
</reference>
<comment type="caution">
    <text evidence="9">The sequence shown here is derived from an EMBL/GenBank/DDBJ whole genome shotgun (WGS) entry which is preliminary data.</text>
</comment>
<evidence type="ECO:0000256" key="5">
    <source>
        <dbReference type="ARBA" id="ARBA00023043"/>
    </source>
</evidence>
<dbReference type="InterPro" id="IPR026961">
    <property type="entry name" value="PGG_dom"/>
</dbReference>
<accession>A0ABD3KSH0</accession>
<feature type="domain" description="PGG" evidence="8">
    <location>
        <begin position="24"/>
        <end position="85"/>
    </location>
</feature>
<protein>
    <recommendedName>
        <fullName evidence="8">PGG domain-containing protein</fullName>
    </recommendedName>
</protein>
<feature type="transmembrane region" description="Helical" evidence="7">
    <location>
        <begin position="21"/>
        <end position="44"/>
    </location>
</feature>
<keyword evidence="2 7" id="KW-0812">Transmembrane</keyword>
<dbReference type="PANTHER" id="PTHR24186:SF50">
    <property type="entry name" value="ANKYRIN REPEAT-CONTAINING PROTEIN ITN1-LIKE ISOFORM X1"/>
    <property type="match status" value="1"/>
</dbReference>
<dbReference type="GO" id="GO:0016020">
    <property type="term" value="C:membrane"/>
    <property type="evidence" value="ECO:0007669"/>
    <property type="project" value="UniProtKB-SubCell"/>
</dbReference>
<sequence length="85" mass="8830">MSITTESNTASRENYYSSKRSIIDLQLLVAVLIATVTFAAAFTIPGGYNNDGPSQGMATLVGSAAFQAFVGSNTTAFGFSIVALI</sequence>
<evidence type="ECO:0000313" key="9">
    <source>
        <dbReference type="EMBL" id="KAL3742726.1"/>
    </source>
</evidence>
<dbReference type="Pfam" id="PF13962">
    <property type="entry name" value="PGG"/>
    <property type="match status" value="1"/>
</dbReference>
<dbReference type="Proteomes" id="UP001634007">
    <property type="component" value="Unassembled WGS sequence"/>
</dbReference>
<keyword evidence="5" id="KW-0040">ANK repeat</keyword>
<keyword evidence="6 7" id="KW-0472">Membrane</keyword>
<dbReference type="AlphaFoldDB" id="A0ABD3KSH0"/>
<gene>
    <name evidence="9" type="ORF">ACJRO7_018095</name>
</gene>
<name>A0ABD3KSH0_EUCGL</name>
<proteinExistence type="predicted"/>
<comment type="subcellular location">
    <subcellularLocation>
        <location evidence="1">Membrane</location>
        <topology evidence="1">Multi-pass membrane protein</topology>
    </subcellularLocation>
</comment>
<evidence type="ECO:0000313" key="10">
    <source>
        <dbReference type="Proteomes" id="UP001634007"/>
    </source>
</evidence>
<evidence type="ECO:0000256" key="6">
    <source>
        <dbReference type="ARBA" id="ARBA00023136"/>
    </source>
</evidence>
<feature type="transmembrane region" description="Helical" evidence="7">
    <location>
        <begin position="64"/>
        <end position="84"/>
    </location>
</feature>